<dbReference type="Gene3D" id="3.40.50.300">
    <property type="entry name" value="P-loop containing nucleotide triphosphate hydrolases"/>
    <property type="match status" value="1"/>
</dbReference>
<dbReference type="PANTHER" id="PTHR36766:SF70">
    <property type="entry name" value="DISEASE RESISTANCE PROTEIN RGA4"/>
    <property type="match status" value="1"/>
</dbReference>
<evidence type="ECO:0000259" key="4">
    <source>
        <dbReference type="Pfam" id="PF23598"/>
    </source>
</evidence>
<evidence type="ECO:0000313" key="5">
    <source>
        <dbReference type="EMBL" id="GAU26248.1"/>
    </source>
</evidence>
<dbReference type="GO" id="GO:0043531">
    <property type="term" value="F:ADP binding"/>
    <property type="evidence" value="ECO:0007669"/>
    <property type="project" value="InterPro"/>
</dbReference>
<dbReference type="PRINTS" id="PR00364">
    <property type="entry name" value="DISEASERSIST"/>
</dbReference>
<sequence>MEKLPVEELVNKLHNVLAEKRYLVVLDDIWGMEVWDSLKYAFPKRKLGSKILLTTRIWEVALHADGHSHPHQLRPLNHDESFALLRSKAFPGASVIPSEFEELAKEIVVKCEGLPLAVVVIGDYSRSLFFFNREYNAYIDKKIWNHMSFMQEKKLDFIYTEFKLLRVLELDGVRLVSLPSTIGDLIQLRYLGLRKTILEGKLPLSIGNLLNLQTLDLRYCCYLKKIPNVIWKLVNLRHLLLYTPGDSPDSGHLRLDTLTNLQSLPYIEAGNWISDGGLANMTNLRQLGIHELSGPTVNSVLSIIQGLRNLHSLSLSLQSEEDEFPIFMQLSQCTQLQKLSLNGKIKKLPDPHEFPPNLLKLTLHNSHLQKESIAKLERLPKLKMLILGEKAYNWTELSFSAEGFSQLHVLRLTLLKELEEWKVEEKAMPMLEYIVIDRCEKLRKIPEGLKDITPLKKIKITGMPVDFEHRLRSKDLLEFKNTPIIESTTDILSIVPGAVLMGDRNFHQRNGSIYKFRHSTGFTPVC</sequence>
<dbReference type="Pfam" id="PF23598">
    <property type="entry name" value="LRR_14"/>
    <property type="match status" value="1"/>
</dbReference>
<evidence type="ECO:0000256" key="1">
    <source>
        <dbReference type="ARBA" id="ARBA00022737"/>
    </source>
</evidence>
<dbReference type="PANTHER" id="PTHR36766">
    <property type="entry name" value="PLANT BROAD-SPECTRUM MILDEW RESISTANCE PROTEIN RPW8"/>
    <property type="match status" value="1"/>
</dbReference>
<name>A0A2Z6M4X5_TRISU</name>
<organism evidence="5 6">
    <name type="scientific">Trifolium subterraneum</name>
    <name type="common">Subterranean clover</name>
    <dbReference type="NCBI Taxonomy" id="3900"/>
    <lineage>
        <taxon>Eukaryota</taxon>
        <taxon>Viridiplantae</taxon>
        <taxon>Streptophyta</taxon>
        <taxon>Embryophyta</taxon>
        <taxon>Tracheophyta</taxon>
        <taxon>Spermatophyta</taxon>
        <taxon>Magnoliopsida</taxon>
        <taxon>eudicotyledons</taxon>
        <taxon>Gunneridae</taxon>
        <taxon>Pentapetalae</taxon>
        <taxon>rosids</taxon>
        <taxon>fabids</taxon>
        <taxon>Fabales</taxon>
        <taxon>Fabaceae</taxon>
        <taxon>Papilionoideae</taxon>
        <taxon>50 kb inversion clade</taxon>
        <taxon>NPAAA clade</taxon>
        <taxon>Hologalegina</taxon>
        <taxon>IRL clade</taxon>
        <taxon>Trifolieae</taxon>
        <taxon>Trifolium</taxon>
    </lineage>
</organism>
<dbReference type="InterPro" id="IPR032675">
    <property type="entry name" value="LRR_dom_sf"/>
</dbReference>
<dbReference type="Proteomes" id="UP000242715">
    <property type="component" value="Unassembled WGS sequence"/>
</dbReference>
<feature type="domain" description="Disease resistance R13L4/SHOC-2-like LRR" evidence="4">
    <location>
        <begin position="155"/>
        <end position="460"/>
    </location>
</feature>
<dbReference type="EMBL" id="DF973331">
    <property type="protein sequence ID" value="GAU26248.1"/>
    <property type="molecule type" value="Genomic_DNA"/>
</dbReference>
<keyword evidence="6" id="KW-1185">Reference proteome</keyword>
<dbReference type="GO" id="GO:0006952">
    <property type="term" value="P:defense response"/>
    <property type="evidence" value="ECO:0007669"/>
    <property type="project" value="UniProtKB-KW"/>
</dbReference>
<keyword evidence="2" id="KW-0611">Plant defense</keyword>
<dbReference type="InterPro" id="IPR027417">
    <property type="entry name" value="P-loop_NTPase"/>
</dbReference>
<evidence type="ECO:0000256" key="2">
    <source>
        <dbReference type="ARBA" id="ARBA00022821"/>
    </source>
</evidence>
<dbReference type="SUPFAM" id="SSF52058">
    <property type="entry name" value="L domain-like"/>
    <property type="match status" value="1"/>
</dbReference>
<dbReference type="InterPro" id="IPR002182">
    <property type="entry name" value="NB-ARC"/>
</dbReference>
<evidence type="ECO:0000313" key="6">
    <source>
        <dbReference type="Proteomes" id="UP000242715"/>
    </source>
</evidence>
<protein>
    <submittedName>
        <fullName evidence="5">Uncharacterized protein</fullName>
    </submittedName>
</protein>
<dbReference type="Pfam" id="PF00931">
    <property type="entry name" value="NB-ARC"/>
    <property type="match status" value="1"/>
</dbReference>
<keyword evidence="1" id="KW-0677">Repeat</keyword>
<dbReference type="Gene3D" id="3.80.10.10">
    <property type="entry name" value="Ribonuclease Inhibitor"/>
    <property type="match status" value="1"/>
</dbReference>
<dbReference type="AlphaFoldDB" id="A0A2Z6M4X5"/>
<feature type="domain" description="NB-ARC" evidence="3">
    <location>
        <begin position="7"/>
        <end position="92"/>
    </location>
</feature>
<dbReference type="SUPFAM" id="SSF52540">
    <property type="entry name" value="P-loop containing nucleoside triphosphate hydrolases"/>
    <property type="match status" value="1"/>
</dbReference>
<accession>A0A2Z6M4X5</accession>
<evidence type="ECO:0000259" key="3">
    <source>
        <dbReference type="Pfam" id="PF00931"/>
    </source>
</evidence>
<reference evidence="6" key="1">
    <citation type="journal article" date="2017" name="Front. Plant Sci.">
        <title>Climate Clever Clovers: New Paradigm to Reduce the Environmental Footprint of Ruminants by Breeding Low Methanogenic Forages Utilizing Haplotype Variation.</title>
        <authorList>
            <person name="Kaur P."/>
            <person name="Appels R."/>
            <person name="Bayer P.E."/>
            <person name="Keeble-Gagnere G."/>
            <person name="Wang J."/>
            <person name="Hirakawa H."/>
            <person name="Shirasawa K."/>
            <person name="Vercoe P."/>
            <person name="Stefanova K."/>
            <person name="Durmic Z."/>
            <person name="Nichols P."/>
            <person name="Revell C."/>
            <person name="Isobe S.N."/>
            <person name="Edwards D."/>
            <person name="Erskine W."/>
        </authorList>
    </citation>
    <scope>NUCLEOTIDE SEQUENCE [LARGE SCALE GENOMIC DNA]</scope>
    <source>
        <strain evidence="6">cv. Daliak</strain>
    </source>
</reference>
<gene>
    <name evidence="5" type="ORF">TSUD_224390</name>
</gene>
<proteinExistence type="predicted"/>
<dbReference type="OrthoDB" id="646178at2759"/>
<dbReference type="InterPro" id="IPR055414">
    <property type="entry name" value="LRR_R13L4/SHOC2-like"/>
</dbReference>